<proteinExistence type="predicted"/>
<reference evidence="4" key="1">
    <citation type="submission" date="2020-10" db="EMBL/GenBank/DDBJ databases">
        <authorList>
            <person name="Gilroy R."/>
        </authorList>
    </citation>
    <scope>NUCLEOTIDE SEQUENCE</scope>
    <source>
        <strain evidence="4">ChiGjej2B2-16831</strain>
    </source>
</reference>
<feature type="domain" description="Nudix hydrolase" evidence="3">
    <location>
        <begin position="14"/>
        <end position="146"/>
    </location>
</feature>
<evidence type="ECO:0000313" key="5">
    <source>
        <dbReference type="Proteomes" id="UP000824128"/>
    </source>
</evidence>
<dbReference type="Gene3D" id="3.90.79.10">
    <property type="entry name" value="Nucleoside Triphosphate Pyrophosphohydrolase"/>
    <property type="match status" value="1"/>
</dbReference>
<sequence>MDRADLTFRNDGGDFSLRVRAIILDGGRLLMVRHPLGYYYPVGGRVHMGESSVDALLREVQEETGVAMEIDRLGFLHENFFFDEKRGANHHEIALYYYMRPLPGLSARRLCGSSGDALCWLPLDALAPERLYPTFFKTRLTEPSDRLEHIFTWEN</sequence>
<dbReference type="GO" id="GO:0016787">
    <property type="term" value="F:hydrolase activity"/>
    <property type="evidence" value="ECO:0007669"/>
    <property type="project" value="UniProtKB-KW"/>
</dbReference>
<comment type="cofactor">
    <cofactor evidence="1">
        <name>Mg(2+)</name>
        <dbReference type="ChEBI" id="CHEBI:18420"/>
    </cofactor>
</comment>
<dbReference type="AlphaFoldDB" id="A0A9D1STQ9"/>
<name>A0A9D1STQ9_9FIRM</name>
<dbReference type="PROSITE" id="PS51462">
    <property type="entry name" value="NUDIX"/>
    <property type="match status" value="1"/>
</dbReference>
<dbReference type="Pfam" id="PF00293">
    <property type="entry name" value="NUDIX"/>
    <property type="match status" value="1"/>
</dbReference>
<dbReference type="PROSITE" id="PS00893">
    <property type="entry name" value="NUDIX_BOX"/>
    <property type="match status" value="1"/>
</dbReference>
<dbReference type="SUPFAM" id="SSF55811">
    <property type="entry name" value="Nudix"/>
    <property type="match status" value="1"/>
</dbReference>
<comment type="caution">
    <text evidence="4">The sequence shown here is derived from an EMBL/GenBank/DDBJ whole genome shotgun (WGS) entry which is preliminary data.</text>
</comment>
<evidence type="ECO:0000259" key="3">
    <source>
        <dbReference type="PROSITE" id="PS51462"/>
    </source>
</evidence>
<gene>
    <name evidence="4" type="ORF">IAD24_06725</name>
</gene>
<dbReference type="InterPro" id="IPR015797">
    <property type="entry name" value="NUDIX_hydrolase-like_dom_sf"/>
</dbReference>
<keyword evidence="2" id="KW-0378">Hydrolase</keyword>
<dbReference type="PANTHER" id="PTHR43046:SF14">
    <property type="entry name" value="MUTT_NUDIX FAMILY PROTEIN"/>
    <property type="match status" value="1"/>
</dbReference>
<reference evidence="4" key="2">
    <citation type="journal article" date="2021" name="PeerJ">
        <title>Extensive microbial diversity within the chicken gut microbiome revealed by metagenomics and culture.</title>
        <authorList>
            <person name="Gilroy R."/>
            <person name="Ravi A."/>
            <person name="Getino M."/>
            <person name="Pursley I."/>
            <person name="Horton D.L."/>
            <person name="Alikhan N.F."/>
            <person name="Baker D."/>
            <person name="Gharbi K."/>
            <person name="Hall N."/>
            <person name="Watson M."/>
            <person name="Adriaenssens E.M."/>
            <person name="Foster-Nyarko E."/>
            <person name="Jarju S."/>
            <person name="Secka A."/>
            <person name="Antonio M."/>
            <person name="Oren A."/>
            <person name="Chaudhuri R.R."/>
            <person name="La Ragione R."/>
            <person name="Hildebrand F."/>
            <person name="Pallen M.J."/>
        </authorList>
    </citation>
    <scope>NUCLEOTIDE SEQUENCE</scope>
    <source>
        <strain evidence="4">ChiGjej2B2-16831</strain>
    </source>
</reference>
<dbReference type="PANTHER" id="PTHR43046">
    <property type="entry name" value="GDP-MANNOSE MANNOSYL HYDROLASE"/>
    <property type="match status" value="1"/>
</dbReference>
<evidence type="ECO:0000313" key="4">
    <source>
        <dbReference type="EMBL" id="HIU94839.1"/>
    </source>
</evidence>
<evidence type="ECO:0000256" key="2">
    <source>
        <dbReference type="ARBA" id="ARBA00022801"/>
    </source>
</evidence>
<organism evidence="4 5">
    <name type="scientific">Candidatus Aphodomorpha intestinavium</name>
    <dbReference type="NCBI Taxonomy" id="2840672"/>
    <lineage>
        <taxon>Bacteria</taxon>
        <taxon>Bacillati</taxon>
        <taxon>Bacillota</taxon>
        <taxon>Clostridia</taxon>
        <taxon>Eubacteriales</taxon>
        <taxon>Candidatus Aphodomorpha</taxon>
    </lineage>
</organism>
<evidence type="ECO:0000256" key="1">
    <source>
        <dbReference type="ARBA" id="ARBA00001946"/>
    </source>
</evidence>
<dbReference type="Proteomes" id="UP000824128">
    <property type="component" value="Unassembled WGS sequence"/>
</dbReference>
<protein>
    <submittedName>
        <fullName evidence="4">NUDIX domain-containing protein</fullName>
    </submittedName>
</protein>
<dbReference type="InterPro" id="IPR020084">
    <property type="entry name" value="NUDIX_hydrolase_CS"/>
</dbReference>
<dbReference type="EMBL" id="DVNZ01000215">
    <property type="protein sequence ID" value="HIU94839.1"/>
    <property type="molecule type" value="Genomic_DNA"/>
</dbReference>
<accession>A0A9D1STQ9</accession>
<dbReference type="CDD" id="cd04688">
    <property type="entry name" value="NUDIX_Hydrolase"/>
    <property type="match status" value="1"/>
</dbReference>
<dbReference type="InterPro" id="IPR000086">
    <property type="entry name" value="NUDIX_hydrolase_dom"/>
</dbReference>